<organism evidence="4 5">
    <name type="scientific">Saccharopolyspora rectivirgula</name>
    <dbReference type="NCBI Taxonomy" id="28042"/>
    <lineage>
        <taxon>Bacteria</taxon>
        <taxon>Bacillati</taxon>
        <taxon>Actinomycetota</taxon>
        <taxon>Actinomycetes</taxon>
        <taxon>Pseudonocardiales</taxon>
        <taxon>Pseudonocardiaceae</taxon>
        <taxon>Saccharopolyspora</taxon>
    </lineage>
</organism>
<dbReference type="Pfam" id="PF13427">
    <property type="entry name" value="AadA_C"/>
    <property type="match status" value="1"/>
</dbReference>
<reference evidence="4 5" key="1">
    <citation type="submission" date="2014-06" db="EMBL/GenBank/DDBJ databases">
        <title>Saccharopolyspora rectivirgula DSM-43113 Genome sequencing.</title>
        <authorList>
            <person name="Barrera C."/>
            <person name="Millon L."/>
            <person name="Rognon B."/>
            <person name="Zaugg C."/>
            <person name="Monod M."/>
        </authorList>
    </citation>
    <scope>NUCLEOTIDE SEQUENCE [LARGE SCALE GENOMIC DNA]</scope>
    <source>
        <strain evidence="4 5">DSM 43113</strain>
    </source>
</reference>
<evidence type="ECO:0000313" key="5">
    <source>
        <dbReference type="Proteomes" id="UP000031419"/>
    </source>
</evidence>
<dbReference type="Pfam" id="PF01909">
    <property type="entry name" value="NTP_transf_2"/>
    <property type="match status" value="1"/>
</dbReference>
<accession>A0A073B2U3</accession>
<name>A0A073B2U3_9PSEU</name>
<dbReference type="CDD" id="cd05403">
    <property type="entry name" value="NT_KNTase_like"/>
    <property type="match status" value="1"/>
</dbReference>
<comment type="caution">
    <text evidence="4">The sequence shown here is derived from an EMBL/GenBank/DDBJ whole genome shotgun (WGS) entry which is preliminary data.</text>
</comment>
<dbReference type="Proteomes" id="UP000031419">
    <property type="component" value="Unassembled WGS sequence"/>
</dbReference>
<gene>
    <name evidence="4" type="ORF">GU90_03935</name>
</gene>
<dbReference type="Gene3D" id="3.30.460.10">
    <property type="entry name" value="Beta Polymerase, domain 2"/>
    <property type="match status" value="1"/>
</dbReference>
<keyword evidence="1 4" id="KW-0808">Transferase</keyword>
<evidence type="ECO:0000313" key="4">
    <source>
        <dbReference type="EMBL" id="KEI45587.1"/>
    </source>
</evidence>
<evidence type="ECO:0000259" key="3">
    <source>
        <dbReference type="Pfam" id="PF13427"/>
    </source>
</evidence>
<dbReference type="eggNOG" id="COG1708">
    <property type="taxonomic scope" value="Bacteria"/>
</dbReference>
<dbReference type="InterPro" id="IPR043519">
    <property type="entry name" value="NT_sf"/>
</dbReference>
<evidence type="ECO:0000259" key="2">
    <source>
        <dbReference type="Pfam" id="PF01909"/>
    </source>
</evidence>
<keyword evidence="5" id="KW-1185">Reference proteome</keyword>
<dbReference type="OrthoDB" id="7058480at2"/>
<evidence type="ECO:0000256" key="1">
    <source>
        <dbReference type="ARBA" id="ARBA00022679"/>
    </source>
</evidence>
<dbReference type="InterPro" id="IPR025184">
    <property type="entry name" value="AadA_C"/>
</dbReference>
<dbReference type="STRING" id="28042.GU90_03935"/>
<dbReference type="InterPro" id="IPR002934">
    <property type="entry name" value="Polymerase_NTP_transf_dom"/>
</dbReference>
<sequence>MEERLLPVLAHLDRQDPGGIVGVHLFGSAATSGLRPDSDVDLLVLTRRSLTRAERAGLVSLLLSVSGWRGHAERFPEVAARRPIELTGLVVDDVVPLREEPRRDFQYGEWLRAELVDGHLPLPVRDPDVVTLLATAHSAHRVLRGSRLEEVVPPVPEHLLRRALLASLPDVLAGLEGDERNTLLTLARTLVTLDSGRIVAKDEAAELIAPTLSGPDRALLLRARDGYRGSTTDEWADAARVASLAHRLAERSRQRAGG</sequence>
<feature type="domain" description="Adenylyltransferase AadA C-terminal" evidence="3">
    <location>
        <begin position="150"/>
        <end position="249"/>
    </location>
</feature>
<dbReference type="EMBL" id="JNVU01000012">
    <property type="protein sequence ID" value="KEI45587.1"/>
    <property type="molecule type" value="Genomic_DNA"/>
</dbReference>
<dbReference type="GO" id="GO:0016779">
    <property type="term" value="F:nucleotidyltransferase activity"/>
    <property type="evidence" value="ECO:0007669"/>
    <property type="project" value="InterPro"/>
</dbReference>
<feature type="domain" description="Polymerase nucleotidyl transferase" evidence="2">
    <location>
        <begin position="17"/>
        <end position="62"/>
    </location>
</feature>
<dbReference type="SUPFAM" id="SSF81301">
    <property type="entry name" value="Nucleotidyltransferase"/>
    <property type="match status" value="1"/>
</dbReference>
<proteinExistence type="predicted"/>
<dbReference type="AlphaFoldDB" id="A0A073B2U3"/>
<protein>
    <submittedName>
        <fullName evidence="4">Nucleotidyltransferase</fullName>
    </submittedName>
</protein>